<evidence type="ECO:0000256" key="1">
    <source>
        <dbReference type="SAM" id="MobiDB-lite"/>
    </source>
</evidence>
<feature type="chain" id="PRO_5045879408" description="Cytochrome c domain-containing protein" evidence="2">
    <location>
        <begin position="29"/>
        <end position="194"/>
    </location>
</feature>
<accession>A0ABT5C422</accession>
<sequence>MTYIAFLGGRTALAAAVMSGAAFIISCAGTLEDKDQYLAGGDGPGGGNGQGATTGSGGDAAATSGGDAAATSGGDAAATSGGDAATTSASSGGGTGCAEAQALVAAKCATAGCHDGQANLGGLNLTTGWETRVAGQASDCGGNGTVIVPGDPDASLLYMKLSDPPPCDSRMPLGPELSADEKKCLYDYIAALPP</sequence>
<proteinExistence type="predicted"/>
<evidence type="ECO:0000313" key="3">
    <source>
        <dbReference type="EMBL" id="MDC0681102.1"/>
    </source>
</evidence>
<feature type="compositionally biased region" description="Low complexity" evidence="1">
    <location>
        <begin position="59"/>
        <end position="90"/>
    </location>
</feature>
<dbReference type="RefSeq" id="WP_272098149.1">
    <property type="nucleotide sequence ID" value="NZ_JAQNDK010000003.1"/>
</dbReference>
<name>A0ABT5C422_9BACT</name>
<keyword evidence="4" id="KW-1185">Reference proteome</keyword>
<comment type="caution">
    <text evidence="3">The sequence shown here is derived from an EMBL/GenBank/DDBJ whole genome shotgun (WGS) entry which is preliminary data.</text>
</comment>
<evidence type="ECO:0000256" key="2">
    <source>
        <dbReference type="SAM" id="SignalP"/>
    </source>
</evidence>
<dbReference type="EMBL" id="JAQNDK010000003">
    <property type="protein sequence ID" value="MDC0681102.1"/>
    <property type="molecule type" value="Genomic_DNA"/>
</dbReference>
<evidence type="ECO:0000313" key="4">
    <source>
        <dbReference type="Proteomes" id="UP001217485"/>
    </source>
</evidence>
<feature type="signal peptide" evidence="2">
    <location>
        <begin position="1"/>
        <end position="28"/>
    </location>
</feature>
<dbReference type="Proteomes" id="UP001217485">
    <property type="component" value="Unassembled WGS sequence"/>
</dbReference>
<gene>
    <name evidence="3" type="ORF">POL72_25410</name>
</gene>
<organism evidence="3 4">
    <name type="scientific">Sorangium atrum</name>
    <dbReference type="NCBI Taxonomy" id="2995308"/>
    <lineage>
        <taxon>Bacteria</taxon>
        <taxon>Pseudomonadati</taxon>
        <taxon>Myxococcota</taxon>
        <taxon>Polyangia</taxon>
        <taxon>Polyangiales</taxon>
        <taxon>Polyangiaceae</taxon>
        <taxon>Sorangium</taxon>
    </lineage>
</organism>
<evidence type="ECO:0008006" key="5">
    <source>
        <dbReference type="Google" id="ProtNLM"/>
    </source>
</evidence>
<keyword evidence="2" id="KW-0732">Signal</keyword>
<reference evidence="3 4" key="1">
    <citation type="submission" date="2023-01" db="EMBL/GenBank/DDBJ databases">
        <title>Minimal conservation of predation-associated metabolite biosynthetic gene clusters underscores biosynthetic potential of Myxococcota including descriptions for ten novel species: Archangium lansinium sp. nov., Myxococcus landrumus sp. nov., Nannocystis bai.</title>
        <authorList>
            <person name="Ahearne A."/>
            <person name="Stevens C."/>
            <person name="Dowd S."/>
        </authorList>
    </citation>
    <scope>NUCLEOTIDE SEQUENCE [LARGE SCALE GENOMIC DNA]</scope>
    <source>
        <strain evidence="3 4">WIWO2</strain>
    </source>
</reference>
<feature type="compositionally biased region" description="Gly residues" evidence="1">
    <location>
        <begin position="40"/>
        <end position="58"/>
    </location>
</feature>
<feature type="region of interest" description="Disordered" evidence="1">
    <location>
        <begin position="39"/>
        <end position="91"/>
    </location>
</feature>
<protein>
    <recommendedName>
        <fullName evidence="5">Cytochrome c domain-containing protein</fullName>
    </recommendedName>
</protein>